<keyword evidence="3" id="KW-1185">Reference proteome</keyword>
<keyword evidence="1" id="KW-0472">Membrane</keyword>
<feature type="transmembrane region" description="Helical" evidence="1">
    <location>
        <begin position="132"/>
        <end position="152"/>
    </location>
</feature>
<reference evidence="2 3" key="1">
    <citation type="submission" date="2019-07" db="EMBL/GenBank/DDBJ databases">
        <title>Tomitella cavernea sp. nov., an actinomycete isolated from soil.</title>
        <authorList>
            <person name="Cheng J."/>
        </authorList>
    </citation>
    <scope>NUCLEOTIDE SEQUENCE [LARGE SCALE GENOMIC DNA]</scope>
    <source>
        <strain evidence="2 3">HY188</strain>
    </source>
</reference>
<dbReference type="InterPro" id="IPR009339">
    <property type="entry name" value="DUF998"/>
</dbReference>
<dbReference type="Proteomes" id="UP000317344">
    <property type="component" value="Chromosome"/>
</dbReference>
<sequence length="241" mass="25657">MGPVDRISLMLDSVEPPPAARVVHDRPPLWAVWSSAFTPTVLIVGWVVAGAVQPPGYDPLQQTISVLSGHGVAHSWIMTTALYCVAVSYLATSVGLRTVHTSARMIIAFGGAAGLGVAYFPQPAGGSTFDHMFFAVAGAGLLALWPFVMAYWRPSIPLRGDRASGWTVWQRLVSREGLIVCGLVVALSVLAMYVTAQAGMYLGLTERICTGLQALLPFFIAVGLRRTAVVEDSDRAGSRAC</sequence>
<dbReference type="OrthoDB" id="4578416at2"/>
<proteinExistence type="predicted"/>
<gene>
    <name evidence="2" type="ORF">FO059_14075</name>
</gene>
<feature type="transmembrane region" description="Helical" evidence="1">
    <location>
        <begin position="30"/>
        <end position="52"/>
    </location>
</feature>
<feature type="transmembrane region" description="Helical" evidence="1">
    <location>
        <begin position="103"/>
        <end position="120"/>
    </location>
</feature>
<evidence type="ECO:0000256" key="1">
    <source>
        <dbReference type="SAM" id="Phobius"/>
    </source>
</evidence>
<reference evidence="2 3" key="2">
    <citation type="submission" date="2019-07" db="EMBL/GenBank/DDBJ databases">
        <authorList>
            <person name="Huang Y."/>
        </authorList>
    </citation>
    <scope>NUCLEOTIDE SEQUENCE [LARGE SCALE GENOMIC DNA]</scope>
    <source>
        <strain evidence="2 3">HY188</strain>
    </source>
</reference>
<dbReference type="RefSeq" id="WP_143909640.1">
    <property type="nucleotide sequence ID" value="NZ_CP041765.1"/>
</dbReference>
<name>A0A516X5D8_9ACTN</name>
<keyword evidence="1" id="KW-0812">Transmembrane</keyword>
<dbReference type="AlphaFoldDB" id="A0A516X5D8"/>
<protein>
    <submittedName>
        <fullName evidence="2">DUF998 domain-containing protein</fullName>
    </submittedName>
</protein>
<organism evidence="2 3">
    <name type="scientific">Tomitella fengzijianii</name>
    <dbReference type="NCBI Taxonomy" id="2597660"/>
    <lineage>
        <taxon>Bacteria</taxon>
        <taxon>Bacillati</taxon>
        <taxon>Actinomycetota</taxon>
        <taxon>Actinomycetes</taxon>
        <taxon>Mycobacteriales</taxon>
        <taxon>Tomitella</taxon>
    </lineage>
</organism>
<dbReference type="KEGG" id="toy:FO059_14075"/>
<dbReference type="EMBL" id="CP041765">
    <property type="protein sequence ID" value="QDQ98233.1"/>
    <property type="molecule type" value="Genomic_DNA"/>
</dbReference>
<evidence type="ECO:0000313" key="3">
    <source>
        <dbReference type="Proteomes" id="UP000317344"/>
    </source>
</evidence>
<feature type="transmembrane region" description="Helical" evidence="1">
    <location>
        <begin position="173"/>
        <end position="194"/>
    </location>
</feature>
<feature type="transmembrane region" description="Helical" evidence="1">
    <location>
        <begin position="72"/>
        <end position="91"/>
    </location>
</feature>
<evidence type="ECO:0000313" key="2">
    <source>
        <dbReference type="EMBL" id="QDQ98233.1"/>
    </source>
</evidence>
<keyword evidence="1" id="KW-1133">Transmembrane helix</keyword>
<accession>A0A516X5D8</accession>
<dbReference type="Pfam" id="PF06197">
    <property type="entry name" value="DUF998"/>
    <property type="match status" value="1"/>
</dbReference>